<sequence>MCSQVVLNAPLLSPSRNYCTSPSHVKCTSAVHTGSSQPVPHLITPL</sequence>
<proteinExistence type="predicted"/>
<name>A0A0E9PK92_ANGAN</name>
<accession>A0A0E9PK92</accession>
<dbReference type="AlphaFoldDB" id="A0A0E9PK92"/>
<reference evidence="1" key="2">
    <citation type="journal article" date="2015" name="Fish Shellfish Immunol.">
        <title>Early steps in the European eel (Anguilla anguilla)-Vibrio vulnificus interaction in the gills: Role of the RtxA13 toxin.</title>
        <authorList>
            <person name="Callol A."/>
            <person name="Pajuelo D."/>
            <person name="Ebbesson L."/>
            <person name="Teles M."/>
            <person name="MacKenzie S."/>
            <person name="Amaro C."/>
        </authorList>
    </citation>
    <scope>NUCLEOTIDE SEQUENCE</scope>
</reference>
<dbReference type="EMBL" id="GBXM01103658">
    <property type="protein sequence ID" value="JAH04919.1"/>
    <property type="molecule type" value="Transcribed_RNA"/>
</dbReference>
<evidence type="ECO:0000313" key="1">
    <source>
        <dbReference type="EMBL" id="JAH04919.1"/>
    </source>
</evidence>
<reference evidence="1" key="1">
    <citation type="submission" date="2014-11" db="EMBL/GenBank/DDBJ databases">
        <authorList>
            <person name="Amaro Gonzalez C."/>
        </authorList>
    </citation>
    <scope>NUCLEOTIDE SEQUENCE</scope>
</reference>
<protein>
    <submittedName>
        <fullName evidence="1">Uncharacterized protein</fullName>
    </submittedName>
</protein>
<organism evidence="1">
    <name type="scientific">Anguilla anguilla</name>
    <name type="common">European freshwater eel</name>
    <name type="synonym">Muraena anguilla</name>
    <dbReference type="NCBI Taxonomy" id="7936"/>
    <lineage>
        <taxon>Eukaryota</taxon>
        <taxon>Metazoa</taxon>
        <taxon>Chordata</taxon>
        <taxon>Craniata</taxon>
        <taxon>Vertebrata</taxon>
        <taxon>Euteleostomi</taxon>
        <taxon>Actinopterygii</taxon>
        <taxon>Neopterygii</taxon>
        <taxon>Teleostei</taxon>
        <taxon>Anguilliformes</taxon>
        <taxon>Anguillidae</taxon>
        <taxon>Anguilla</taxon>
    </lineage>
</organism>